<dbReference type="PANTHER" id="PTHR33112">
    <property type="entry name" value="DOMAIN PROTEIN, PUTATIVE-RELATED"/>
    <property type="match status" value="1"/>
</dbReference>
<evidence type="ECO:0000259" key="2">
    <source>
        <dbReference type="PROSITE" id="PS50011"/>
    </source>
</evidence>
<dbReference type="OrthoDB" id="4062651at2759"/>
<dbReference type="SMART" id="SM00220">
    <property type="entry name" value="S_TKc"/>
    <property type="match status" value="1"/>
</dbReference>
<sequence length="1379" mass="151053">MASQGGNNTDFDFNAGAGINFTGFGMQPVFDDLKGAGEGNTSSAFFFGDEGIDTTATFDHSFDSIFAPVGDMNSTAFGMEPLGLGNTAGDASWNSMFTTTPAQTFDSLYTPQINKRPLQLDVQDFPAAKRHEAFSPFTTGSMTGSSNWALETQPTPAASSDVTGLSDEAADVCATWFSKYNVLPSDRHIGSLAQLTGESAAAIRQWFGQALKQGMTGQDSAYKSQTGFAQDPILFPQLTPITAAVTSQQLMIPDVACSRETQAAMTTISQSTLRGGKKGCNPTEDPELLKRDPNKIYQCTRKCGRWYGRKCDWKRNEEEAYPSKSWLCSLCVSEGVERVKPCFRKYHFSQHFRNIHPGLNSADHEESSVVHSDTSLPQAARKCGFCTHRFVSRQDRIDHIADHFKNGKCMLDWNEEDTNDSDDMNDDDDNDDRPDSGGFGNGKPFFPPEHDPRGSSSGSGSKNNGNGGSGSQPPQSGFYQFQVSQLADGDSRGSSPGVEQHIQQDSTNEQHIKPAFGLDGATCSKIPQGAICATATTQRATPTDGCSVHWWHDEATRDNSQSVAGDDVSLLSTGVVQLQTVPLFDPPSDGDAAPDRLKATMAVSHGKKIENSKRTRKSHFLAGSTTRETQDLLGSLKLLGAGGFSTVDEVVHRETSLRFARKTLKNRERSAIEELKNEVDVLKKLRHPHIIRFVDSVQKGDRMSILLSPVAETTLAAWLDMKLQNRPDRLSETIVTMMGCLASSIRYLHEQRPAVKHMDIKPQNILVKQGEDVPHVFLSDFGISSIGAITASSTTMPLTRQYCAPEVSEGVSRELASDIWSLGCVFVEMLTVAYKEDNTRWLDFRQLFGGRKGKYYWQDVPALQGLLTQSLEQAASRTEANATSTIKEMLSSEPAARPTAPKLTMVFTPAPCCISWPNDKVTYPGPSEEFQTVKSFCQEDGREGCTHPHDVDDQQKRQGETVRHAKRWLEECTHDHADCRHDLQGFGANKTLPTRLIDMSPEDGAGVSVRIVSSVDLEDRESSDYAALSYVWADDELQLSTARLDAMQRNLPRGTLPKAIDEAIAKAQDIGFRYLWVDNLCVLQDSQGDKQRESRAMADVYRNAALTIVATQKGVDQQALQAAVLPLSTYLTPGFAWDTRAWSLQERLLSRRFLHLGEEQMYWECNALKASETFPRGLDSFRNAFSSLFWEKVHTRADAHSVAPATARLNHNHMHTERNFDVEGTGTAKAAAEKVTERNANGHGAPTANKAKGYGKMATPHQGVEEFSSLLVRDCQYVRKEGDAIGDSMEAGQTQLQLAGLGGPSGSLNVTASGIAGLMRGCYEDQDPGRESREIGTGIVHGGVFGENPNAKRKYGQDGGVHGKNPSARRYAGGEDVMS</sequence>
<accession>A0A9P6KJY1</accession>
<feature type="compositionally biased region" description="Acidic residues" evidence="1">
    <location>
        <begin position="419"/>
        <end position="432"/>
    </location>
</feature>
<dbReference type="GO" id="GO:0005524">
    <property type="term" value="F:ATP binding"/>
    <property type="evidence" value="ECO:0007669"/>
    <property type="project" value="InterPro"/>
</dbReference>
<evidence type="ECO:0000313" key="4">
    <source>
        <dbReference type="Proteomes" id="UP000756921"/>
    </source>
</evidence>
<dbReference type="InterPro" id="IPR008271">
    <property type="entry name" value="Ser/Thr_kinase_AS"/>
</dbReference>
<proteinExistence type="predicted"/>
<dbReference type="PANTHER" id="PTHR33112:SF16">
    <property type="entry name" value="HETEROKARYON INCOMPATIBILITY DOMAIN-CONTAINING PROTEIN"/>
    <property type="match status" value="1"/>
</dbReference>
<dbReference type="PROSITE" id="PS50011">
    <property type="entry name" value="PROTEIN_KINASE_DOM"/>
    <property type="match status" value="1"/>
</dbReference>
<keyword evidence="4" id="KW-1185">Reference proteome</keyword>
<dbReference type="GO" id="GO:0004672">
    <property type="term" value="F:protein kinase activity"/>
    <property type="evidence" value="ECO:0007669"/>
    <property type="project" value="InterPro"/>
</dbReference>
<gene>
    <name evidence="3" type="ORF">PMIN01_12716</name>
</gene>
<dbReference type="EMBL" id="WJXW01000017">
    <property type="protein sequence ID" value="KAF9729026.1"/>
    <property type="molecule type" value="Genomic_DNA"/>
</dbReference>
<dbReference type="Gene3D" id="3.30.200.20">
    <property type="entry name" value="Phosphorylase Kinase, domain 1"/>
    <property type="match status" value="1"/>
</dbReference>
<dbReference type="InterPro" id="IPR011009">
    <property type="entry name" value="Kinase-like_dom_sf"/>
</dbReference>
<dbReference type="InterPro" id="IPR000719">
    <property type="entry name" value="Prot_kinase_dom"/>
</dbReference>
<dbReference type="Gene3D" id="1.10.510.10">
    <property type="entry name" value="Transferase(Phosphotransferase) domain 1"/>
    <property type="match status" value="1"/>
</dbReference>
<feature type="region of interest" description="Disordered" evidence="1">
    <location>
        <begin position="1340"/>
        <end position="1379"/>
    </location>
</feature>
<organism evidence="3 4">
    <name type="scientific">Paraphaeosphaeria minitans</name>
    <dbReference type="NCBI Taxonomy" id="565426"/>
    <lineage>
        <taxon>Eukaryota</taxon>
        <taxon>Fungi</taxon>
        <taxon>Dikarya</taxon>
        <taxon>Ascomycota</taxon>
        <taxon>Pezizomycotina</taxon>
        <taxon>Dothideomycetes</taxon>
        <taxon>Pleosporomycetidae</taxon>
        <taxon>Pleosporales</taxon>
        <taxon>Massarineae</taxon>
        <taxon>Didymosphaeriaceae</taxon>
        <taxon>Paraphaeosphaeria</taxon>
    </lineage>
</organism>
<feature type="domain" description="Protein kinase" evidence="2">
    <location>
        <begin position="633"/>
        <end position="908"/>
    </location>
</feature>
<reference evidence="3" key="1">
    <citation type="journal article" date="2020" name="Mol. Plant Microbe Interact.">
        <title>Genome Sequence of the Biocontrol Agent Coniothyrium minitans strain Conio (IMI 134523).</title>
        <authorList>
            <person name="Patel D."/>
            <person name="Shittu T.A."/>
            <person name="Baroncelli R."/>
            <person name="Muthumeenakshi S."/>
            <person name="Osborne T.H."/>
            <person name="Janganan T.K."/>
            <person name="Sreenivasaprasad S."/>
        </authorList>
    </citation>
    <scope>NUCLEOTIDE SEQUENCE</scope>
    <source>
        <strain evidence="3">Conio</strain>
    </source>
</reference>
<dbReference type="SUPFAM" id="SSF56112">
    <property type="entry name" value="Protein kinase-like (PK-like)"/>
    <property type="match status" value="1"/>
</dbReference>
<feature type="region of interest" description="Disordered" evidence="1">
    <location>
        <begin position="419"/>
        <end position="507"/>
    </location>
</feature>
<feature type="region of interest" description="Disordered" evidence="1">
    <location>
        <begin position="1225"/>
        <end position="1255"/>
    </location>
</feature>
<name>A0A9P6KJY1_9PLEO</name>
<dbReference type="Proteomes" id="UP000756921">
    <property type="component" value="Unassembled WGS sequence"/>
</dbReference>
<comment type="caution">
    <text evidence="3">The sequence shown here is derived from an EMBL/GenBank/DDBJ whole genome shotgun (WGS) entry which is preliminary data.</text>
</comment>
<dbReference type="Pfam" id="PF00069">
    <property type="entry name" value="Pkinase"/>
    <property type="match status" value="1"/>
</dbReference>
<evidence type="ECO:0000256" key="1">
    <source>
        <dbReference type="SAM" id="MobiDB-lite"/>
    </source>
</evidence>
<dbReference type="CDD" id="cd00180">
    <property type="entry name" value="PKc"/>
    <property type="match status" value="1"/>
</dbReference>
<protein>
    <submittedName>
        <fullName evidence="3">HET domain-containing protein</fullName>
    </submittedName>
</protein>
<evidence type="ECO:0000313" key="3">
    <source>
        <dbReference type="EMBL" id="KAF9729026.1"/>
    </source>
</evidence>
<dbReference type="Pfam" id="PF06985">
    <property type="entry name" value="HET"/>
    <property type="match status" value="1"/>
</dbReference>
<dbReference type="InterPro" id="IPR010730">
    <property type="entry name" value="HET"/>
</dbReference>
<feature type="compositionally biased region" description="Low complexity" evidence="1">
    <location>
        <begin position="454"/>
        <end position="464"/>
    </location>
</feature>
<dbReference type="PROSITE" id="PS00108">
    <property type="entry name" value="PROTEIN_KINASE_ST"/>
    <property type="match status" value="1"/>
</dbReference>